<keyword evidence="5 7" id="KW-0472">Membrane</keyword>
<evidence type="ECO:0000256" key="7">
    <source>
        <dbReference type="SAM" id="Phobius"/>
    </source>
</evidence>
<dbReference type="AlphaFoldDB" id="A0A9Q1JUE0"/>
<comment type="similarity">
    <text evidence="2">Belongs to the UPF0496 family.</text>
</comment>
<dbReference type="PANTHER" id="PTHR31113">
    <property type="entry name" value="UPF0496 PROTEIN 3-RELATED"/>
    <property type="match status" value="1"/>
</dbReference>
<gene>
    <name evidence="8" type="ORF">Cgig2_008471</name>
</gene>
<comment type="caution">
    <text evidence="8">The sequence shown here is derived from an EMBL/GenBank/DDBJ whole genome shotgun (WGS) entry which is preliminary data.</text>
</comment>
<evidence type="ECO:0000313" key="9">
    <source>
        <dbReference type="Proteomes" id="UP001153076"/>
    </source>
</evidence>
<sequence>MMCCGWQLGKSKKESDEDGSSHQLNVNDEYKEVFRTQSYTNIWSKVQDQLKGSTTSLDHIPVALSSSPASPSSPPSSSSTSSSSNNNNNGNCLSSSPLPDPFYMQLLEPRQEAAIDIIKSSNLRSLLIDYFDASLEACILCESLLRGIQKTRFNHRLIERAMNLSNGGNYTTDQCREIVIRDVAAFAGLNNPLSVITNNGAVDFHKIHDKYALLLQKLLTKGRKIKRRHKFTRFYKKTAGYGFVIVYTVLAIAMLTLATHSVVGVLAAPGLLMTISRQVIKKASGGSTSVSFLKHLASQLDEAARGVYTLNNDFDTVGMLARRVYDEVEHMRALSELCMRNRMSQEVVKEALRELCVHEDGFVEQLEELEEHIYLCFLTINRSRRAVIHEILSA</sequence>
<comment type="subcellular location">
    <subcellularLocation>
        <location evidence="1">Membrane</location>
    </subcellularLocation>
</comment>
<evidence type="ECO:0000256" key="4">
    <source>
        <dbReference type="ARBA" id="ARBA00022989"/>
    </source>
</evidence>
<feature type="transmembrane region" description="Helical" evidence="7">
    <location>
        <begin position="239"/>
        <end position="272"/>
    </location>
</feature>
<dbReference type="Pfam" id="PF05055">
    <property type="entry name" value="DUF677"/>
    <property type="match status" value="1"/>
</dbReference>
<evidence type="ECO:0000256" key="1">
    <source>
        <dbReference type="ARBA" id="ARBA00004370"/>
    </source>
</evidence>
<protein>
    <submittedName>
        <fullName evidence="8">Uncharacterized protein</fullName>
    </submittedName>
</protein>
<evidence type="ECO:0000313" key="8">
    <source>
        <dbReference type="EMBL" id="KAJ8431197.1"/>
    </source>
</evidence>
<organism evidence="8 9">
    <name type="scientific">Carnegiea gigantea</name>
    <dbReference type="NCBI Taxonomy" id="171969"/>
    <lineage>
        <taxon>Eukaryota</taxon>
        <taxon>Viridiplantae</taxon>
        <taxon>Streptophyta</taxon>
        <taxon>Embryophyta</taxon>
        <taxon>Tracheophyta</taxon>
        <taxon>Spermatophyta</taxon>
        <taxon>Magnoliopsida</taxon>
        <taxon>eudicotyledons</taxon>
        <taxon>Gunneridae</taxon>
        <taxon>Pentapetalae</taxon>
        <taxon>Caryophyllales</taxon>
        <taxon>Cactineae</taxon>
        <taxon>Cactaceae</taxon>
        <taxon>Cactoideae</taxon>
        <taxon>Echinocereeae</taxon>
        <taxon>Carnegiea</taxon>
    </lineage>
</organism>
<dbReference type="InterPro" id="IPR007749">
    <property type="entry name" value="DUF677"/>
</dbReference>
<reference evidence="8" key="1">
    <citation type="submission" date="2022-04" db="EMBL/GenBank/DDBJ databases">
        <title>Carnegiea gigantea Genome sequencing and assembly v2.</title>
        <authorList>
            <person name="Copetti D."/>
            <person name="Sanderson M.J."/>
            <person name="Burquez A."/>
            <person name="Wojciechowski M.F."/>
        </authorList>
    </citation>
    <scope>NUCLEOTIDE SEQUENCE</scope>
    <source>
        <strain evidence="8">SGP5-SGP5p</strain>
        <tissue evidence="8">Aerial part</tissue>
    </source>
</reference>
<evidence type="ECO:0000256" key="2">
    <source>
        <dbReference type="ARBA" id="ARBA00009074"/>
    </source>
</evidence>
<evidence type="ECO:0000256" key="6">
    <source>
        <dbReference type="SAM" id="MobiDB-lite"/>
    </source>
</evidence>
<accession>A0A9Q1JUE0</accession>
<evidence type="ECO:0000256" key="5">
    <source>
        <dbReference type="ARBA" id="ARBA00023136"/>
    </source>
</evidence>
<feature type="compositionally biased region" description="Low complexity" evidence="6">
    <location>
        <begin position="64"/>
        <end position="91"/>
    </location>
</feature>
<dbReference type="EMBL" id="JAKOGI010000709">
    <property type="protein sequence ID" value="KAJ8431197.1"/>
    <property type="molecule type" value="Genomic_DNA"/>
</dbReference>
<keyword evidence="9" id="KW-1185">Reference proteome</keyword>
<dbReference type="PANTHER" id="PTHR31113:SF20">
    <property type="entry name" value="UPF0496 PROTEIN 2-RELATED"/>
    <property type="match status" value="1"/>
</dbReference>
<proteinExistence type="inferred from homology"/>
<keyword evidence="3 7" id="KW-0812">Transmembrane</keyword>
<feature type="region of interest" description="Disordered" evidence="6">
    <location>
        <begin position="61"/>
        <end position="91"/>
    </location>
</feature>
<dbReference type="OrthoDB" id="776561at2759"/>
<dbReference type="GO" id="GO:0016020">
    <property type="term" value="C:membrane"/>
    <property type="evidence" value="ECO:0007669"/>
    <property type="project" value="UniProtKB-SubCell"/>
</dbReference>
<keyword evidence="4 7" id="KW-1133">Transmembrane helix</keyword>
<evidence type="ECO:0000256" key="3">
    <source>
        <dbReference type="ARBA" id="ARBA00022692"/>
    </source>
</evidence>
<dbReference type="Proteomes" id="UP001153076">
    <property type="component" value="Unassembled WGS sequence"/>
</dbReference>
<feature type="region of interest" description="Disordered" evidence="6">
    <location>
        <begin position="1"/>
        <end position="28"/>
    </location>
</feature>
<name>A0A9Q1JUE0_9CARY</name>